<dbReference type="GO" id="GO:0003723">
    <property type="term" value="F:RNA binding"/>
    <property type="evidence" value="ECO:0007669"/>
    <property type="project" value="InterPro"/>
</dbReference>
<comment type="similarity">
    <text evidence="2 5">Belongs to the pseudouridine synthase TruB family. Type 1 subfamily.</text>
</comment>
<dbReference type="EMBL" id="CP001631">
    <property type="protein sequence ID" value="ACU53594.1"/>
    <property type="molecule type" value="Genomic_DNA"/>
</dbReference>
<proteinExistence type="inferred from homology"/>
<keyword evidence="3 5" id="KW-0819">tRNA processing</keyword>
<comment type="catalytic activity">
    <reaction evidence="1 5">
        <text>uridine(55) in tRNA = pseudouridine(55) in tRNA</text>
        <dbReference type="Rhea" id="RHEA:42532"/>
        <dbReference type="Rhea" id="RHEA-COMP:10101"/>
        <dbReference type="Rhea" id="RHEA-COMP:10102"/>
        <dbReference type="ChEBI" id="CHEBI:65314"/>
        <dbReference type="ChEBI" id="CHEBI:65315"/>
        <dbReference type="EC" id="5.4.99.25"/>
    </reaction>
</comment>
<evidence type="ECO:0000259" key="6">
    <source>
        <dbReference type="Pfam" id="PF01509"/>
    </source>
</evidence>
<dbReference type="eggNOG" id="COG0130">
    <property type="taxonomic scope" value="Bacteria"/>
</dbReference>
<dbReference type="STRING" id="525909.Afer_0640"/>
<dbReference type="GO" id="GO:0160148">
    <property type="term" value="F:tRNA pseudouridine(55) synthase activity"/>
    <property type="evidence" value="ECO:0007669"/>
    <property type="project" value="UniProtKB-EC"/>
</dbReference>
<dbReference type="HAMAP" id="MF_01080">
    <property type="entry name" value="TruB_bact"/>
    <property type="match status" value="1"/>
</dbReference>
<feature type="domain" description="Pseudouridine synthase II N-terminal" evidence="6">
    <location>
        <begin position="24"/>
        <end position="180"/>
    </location>
</feature>
<dbReference type="NCBIfam" id="TIGR00431">
    <property type="entry name" value="TruB"/>
    <property type="match status" value="1"/>
</dbReference>
<dbReference type="Pfam" id="PF16198">
    <property type="entry name" value="TruB_C_2"/>
    <property type="match status" value="1"/>
</dbReference>
<gene>
    <name evidence="5" type="primary">truB</name>
    <name evidence="9" type="ordered locus">Afer_0640</name>
</gene>
<evidence type="ECO:0000259" key="8">
    <source>
        <dbReference type="Pfam" id="PF16198"/>
    </source>
</evidence>
<accession>C7LXY6</accession>
<dbReference type="PANTHER" id="PTHR13767">
    <property type="entry name" value="TRNA-PSEUDOURIDINE SYNTHASE"/>
    <property type="match status" value="1"/>
</dbReference>
<organism evidence="9 10">
    <name type="scientific">Acidimicrobium ferrooxidans (strain DSM 10331 / JCM 15462 / NBRC 103882 / ICP)</name>
    <dbReference type="NCBI Taxonomy" id="525909"/>
    <lineage>
        <taxon>Bacteria</taxon>
        <taxon>Bacillati</taxon>
        <taxon>Actinomycetota</taxon>
        <taxon>Acidimicrobiia</taxon>
        <taxon>Acidimicrobiales</taxon>
        <taxon>Acidimicrobiaceae</taxon>
        <taxon>Acidimicrobium</taxon>
    </lineage>
</organism>
<dbReference type="Gene3D" id="3.30.2350.10">
    <property type="entry name" value="Pseudouridine synthase"/>
    <property type="match status" value="1"/>
</dbReference>
<dbReference type="HOGENOM" id="CLU_032087_0_0_11"/>
<dbReference type="EC" id="5.4.99.25" evidence="5"/>
<feature type="active site" description="Nucleophile" evidence="5">
    <location>
        <position position="39"/>
    </location>
</feature>
<evidence type="ECO:0000256" key="3">
    <source>
        <dbReference type="ARBA" id="ARBA00022694"/>
    </source>
</evidence>
<protein>
    <recommendedName>
        <fullName evidence="5">tRNA pseudouridine synthase B</fullName>
        <ecNumber evidence="5">5.4.99.25</ecNumber>
    </recommendedName>
    <alternativeName>
        <fullName evidence="5">tRNA pseudouridine(55) synthase</fullName>
        <shortName evidence="5">Psi55 synthase</shortName>
    </alternativeName>
    <alternativeName>
        <fullName evidence="5">tRNA pseudouridylate synthase</fullName>
    </alternativeName>
    <alternativeName>
        <fullName evidence="5">tRNA-uridine isomerase</fullName>
    </alternativeName>
</protein>
<comment type="function">
    <text evidence="5">Responsible for synthesis of pseudouridine from uracil-55 in the psi GC loop of transfer RNAs.</text>
</comment>
<evidence type="ECO:0000256" key="4">
    <source>
        <dbReference type="ARBA" id="ARBA00023235"/>
    </source>
</evidence>
<dbReference type="AlphaFoldDB" id="C7LXY6"/>
<dbReference type="InterPro" id="IPR032819">
    <property type="entry name" value="TruB_C"/>
</dbReference>
<reference evidence="9 10" key="1">
    <citation type="journal article" date="2009" name="Stand. Genomic Sci.">
        <title>Complete genome sequence of Acidimicrobium ferrooxidans type strain (ICP).</title>
        <authorList>
            <person name="Clum A."/>
            <person name="Nolan M."/>
            <person name="Lang E."/>
            <person name="Glavina Del Rio T."/>
            <person name="Tice H."/>
            <person name="Copeland A."/>
            <person name="Cheng J.F."/>
            <person name="Lucas S."/>
            <person name="Chen F."/>
            <person name="Bruce D."/>
            <person name="Goodwin L."/>
            <person name="Pitluck S."/>
            <person name="Ivanova N."/>
            <person name="Mavrommatis K."/>
            <person name="Mikhailova N."/>
            <person name="Pati A."/>
            <person name="Chen A."/>
            <person name="Palaniappan K."/>
            <person name="Goker M."/>
            <person name="Spring S."/>
            <person name="Land M."/>
            <person name="Hauser L."/>
            <person name="Chang Y.J."/>
            <person name="Jeffries C.C."/>
            <person name="Chain P."/>
            <person name="Bristow J."/>
            <person name="Eisen J.A."/>
            <person name="Markowitz V."/>
            <person name="Hugenholtz P."/>
            <person name="Kyrpides N.C."/>
            <person name="Klenk H.P."/>
            <person name="Lapidus A."/>
        </authorList>
    </citation>
    <scope>NUCLEOTIDE SEQUENCE [LARGE SCALE GENOMIC DNA]</scope>
    <source>
        <strain evidence="10">DSM 10331 / JCM 15462 / NBRC 103882 / ICP</strain>
    </source>
</reference>
<name>C7LXY6_ACIFD</name>
<dbReference type="Pfam" id="PF09157">
    <property type="entry name" value="TruB-C_2"/>
    <property type="match status" value="1"/>
</dbReference>
<dbReference type="OrthoDB" id="9802309at2"/>
<evidence type="ECO:0000256" key="5">
    <source>
        <dbReference type="HAMAP-Rule" id="MF_01080"/>
    </source>
</evidence>
<dbReference type="GO" id="GO:0031119">
    <property type="term" value="P:tRNA pseudouridine synthesis"/>
    <property type="evidence" value="ECO:0007669"/>
    <property type="project" value="UniProtKB-UniRule"/>
</dbReference>
<dbReference type="Pfam" id="PF01509">
    <property type="entry name" value="TruB_N"/>
    <property type="match status" value="1"/>
</dbReference>
<evidence type="ECO:0000313" key="9">
    <source>
        <dbReference type="EMBL" id="ACU53594.1"/>
    </source>
</evidence>
<dbReference type="PANTHER" id="PTHR13767:SF2">
    <property type="entry name" value="PSEUDOURIDYLATE SYNTHASE TRUB1"/>
    <property type="match status" value="1"/>
</dbReference>
<dbReference type="InterPro" id="IPR002501">
    <property type="entry name" value="PsdUridine_synth_N"/>
</dbReference>
<evidence type="ECO:0000256" key="2">
    <source>
        <dbReference type="ARBA" id="ARBA00005642"/>
    </source>
</evidence>
<evidence type="ECO:0000313" key="10">
    <source>
        <dbReference type="Proteomes" id="UP000000771"/>
    </source>
</evidence>
<keyword evidence="4 5" id="KW-0413">Isomerase</keyword>
<keyword evidence="10" id="KW-1185">Reference proteome</keyword>
<feature type="domain" description="tRNA pseudouridylate synthase B C-terminal" evidence="8">
    <location>
        <begin position="182"/>
        <end position="223"/>
    </location>
</feature>
<dbReference type="KEGG" id="afo:Afer_0640"/>
<dbReference type="Proteomes" id="UP000000771">
    <property type="component" value="Chromosome"/>
</dbReference>
<dbReference type="InterPro" id="IPR020103">
    <property type="entry name" value="PsdUridine_synth_cat_dom_sf"/>
</dbReference>
<evidence type="ECO:0000256" key="1">
    <source>
        <dbReference type="ARBA" id="ARBA00000385"/>
    </source>
</evidence>
<dbReference type="InterPro" id="IPR015240">
    <property type="entry name" value="tRNA_sdUridine_synth_fam1_C"/>
</dbReference>
<evidence type="ECO:0000259" key="7">
    <source>
        <dbReference type="Pfam" id="PF09157"/>
    </source>
</evidence>
<dbReference type="GO" id="GO:1990481">
    <property type="term" value="P:mRNA pseudouridine synthesis"/>
    <property type="evidence" value="ECO:0007669"/>
    <property type="project" value="TreeGrafter"/>
</dbReference>
<feature type="domain" description="tRNA pseudouridine synthase II TruB subfamily 1 C-terminal" evidence="7">
    <location>
        <begin position="237"/>
        <end position="290"/>
    </location>
</feature>
<dbReference type="SUPFAM" id="SSF55120">
    <property type="entry name" value="Pseudouridine synthase"/>
    <property type="match status" value="1"/>
</dbReference>
<dbReference type="CDD" id="cd02573">
    <property type="entry name" value="PseudoU_synth_EcTruB"/>
    <property type="match status" value="1"/>
</dbReference>
<dbReference type="RefSeq" id="WP_015798089.1">
    <property type="nucleotide sequence ID" value="NC_013124.1"/>
</dbReference>
<dbReference type="InterPro" id="IPR014780">
    <property type="entry name" value="tRNA_psdUridine_synth_TruB"/>
</dbReference>
<sequence length="298" mass="31963">MIQGIYLVDKPSGPTSHDVVARARRAFGTRRVGHAGTLDPMASGLLVLGVDRATRLLRYLEAQTKRYRAVALLGVATDTDDLDGVVVDRRPVEEPTREAVVTACRRFVPGYDQVPPAYSALHLDGERAYVRARRGEDVTLPRRRVRIDEIEVGAIWRDGGPGEPQGVRVELTVTCGPGTYLRSLVRDLGEALGTPATLASLRRERVGRLEVAQAVGLEDLERATPVPLPLALAGLGRVELDGVDATRFLHGQRIEAPSGLDEGDVLVGAEGSWLGVASCDGHVLAPRVVLVDAGVARA</sequence>